<dbReference type="Pfam" id="PF00300">
    <property type="entry name" value="His_Phos_1"/>
    <property type="match status" value="1"/>
</dbReference>
<dbReference type="CDD" id="cd07067">
    <property type="entry name" value="HP_PGM_like"/>
    <property type="match status" value="1"/>
</dbReference>
<comment type="caution">
    <text evidence="3">The sequence shown here is derived from an EMBL/GenBank/DDBJ whole genome shotgun (WGS) entry which is preliminary data.</text>
</comment>
<dbReference type="GO" id="GO:0016787">
    <property type="term" value="F:hydrolase activity"/>
    <property type="evidence" value="ECO:0007669"/>
    <property type="project" value="UniProtKB-KW"/>
</dbReference>
<dbReference type="PROSITE" id="PS00175">
    <property type="entry name" value="PG_MUTASE"/>
    <property type="match status" value="1"/>
</dbReference>
<dbReference type="Gene3D" id="3.40.50.1240">
    <property type="entry name" value="Phosphoglycerate mutase-like"/>
    <property type="match status" value="1"/>
</dbReference>
<proteinExistence type="predicted"/>
<accession>A0ABU1D4B5</accession>
<dbReference type="PANTHER" id="PTHR48100:SF1">
    <property type="entry name" value="HISTIDINE PHOSPHATASE FAMILY PROTEIN-RELATED"/>
    <property type="match status" value="1"/>
</dbReference>
<organism evidence="3 4">
    <name type="scientific">Yanghanlia caeni</name>
    <dbReference type="NCBI Taxonomy" id="3064283"/>
    <lineage>
        <taxon>Bacteria</taxon>
        <taxon>Pseudomonadati</taxon>
        <taxon>Pseudomonadota</taxon>
        <taxon>Betaproteobacteria</taxon>
        <taxon>Burkholderiales</taxon>
        <taxon>Alcaligenaceae</taxon>
        <taxon>Yanghanlia</taxon>
    </lineage>
</organism>
<dbReference type="PANTHER" id="PTHR48100">
    <property type="entry name" value="BROAD-SPECIFICITY PHOSPHATASE YOR283W-RELATED"/>
    <property type="match status" value="1"/>
</dbReference>
<dbReference type="EC" id="3.1.3.-" evidence="3"/>
<dbReference type="InterPro" id="IPR050275">
    <property type="entry name" value="PGM_Phosphatase"/>
</dbReference>
<dbReference type="SMART" id="SM00855">
    <property type="entry name" value="PGAM"/>
    <property type="match status" value="1"/>
</dbReference>
<dbReference type="InterPro" id="IPR001345">
    <property type="entry name" value="PG/BPGM_mutase_AS"/>
</dbReference>
<dbReference type="SUPFAM" id="SSF53254">
    <property type="entry name" value="Phosphoglycerate mutase-like"/>
    <property type="match status" value="1"/>
</dbReference>
<dbReference type="RefSeq" id="WP_165279375.1">
    <property type="nucleotide sequence ID" value="NZ_JAUZQE010000007.1"/>
</dbReference>
<dbReference type="EMBL" id="JAUZQE010000007">
    <property type="protein sequence ID" value="MDR4125263.1"/>
    <property type="molecule type" value="Genomic_DNA"/>
</dbReference>
<protein>
    <submittedName>
        <fullName evidence="3">Histidine phosphatase family protein</fullName>
        <ecNumber evidence="3">3.1.3.-</ecNumber>
    </submittedName>
</protein>
<keyword evidence="4" id="KW-1185">Reference proteome</keyword>
<evidence type="ECO:0000313" key="3">
    <source>
        <dbReference type="EMBL" id="MDR4125263.1"/>
    </source>
</evidence>
<reference evidence="3 4" key="1">
    <citation type="submission" date="2023-08" db="EMBL/GenBank/DDBJ databases">
        <title>Alcaligenaceae gen. nov., a novel taxon isolated from the sludge of Yixing Pesticide Factory.</title>
        <authorList>
            <person name="Ruan L."/>
        </authorList>
    </citation>
    <scope>NUCLEOTIDE SEQUENCE [LARGE SCALE GENOMIC DNA]</scope>
    <source>
        <strain evidence="3 4">LG-2</strain>
    </source>
</reference>
<gene>
    <name evidence="3" type="ORF">Q8947_04595</name>
</gene>
<sequence>MDTTHFWLIRHGETEWNANRRLQGWLDVPLSDTGRRQARQLRTYLQGLNEPAFSAVLTSDLSRAADTAQIAAGHLGLPIVRTPALRERNYGVYQGMDWAALTEGLGTQGIDLRAPDQPIENGETFAEFAARIAATFQALAREYAGQHVLAFSHGGVVDIAWRKAGGHALTVKRPGTILNTSINVFDIRGDGVWRQGMWNQVEHLDLPALDDVMHT</sequence>
<keyword evidence="1" id="KW-0324">Glycolysis</keyword>
<dbReference type="InterPro" id="IPR013078">
    <property type="entry name" value="His_Pase_superF_clade-1"/>
</dbReference>
<keyword evidence="2" id="KW-0413">Isomerase</keyword>
<dbReference type="InterPro" id="IPR029033">
    <property type="entry name" value="His_PPase_superfam"/>
</dbReference>
<evidence type="ECO:0000256" key="1">
    <source>
        <dbReference type="ARBA" id="ARBA00023152"/>
    </source>
</evidence>
<name>A0ABU1D4B5_9BURK</name>
<evidence type="ECO:0000313" key="4">
    <source>
        <dbReference type="Proteomes" id="UP001232156"/>
    </source>
</evidence>
<keyword evidence="3" id="KW-0378">Hydrolase</keyword>
<evidence type="ECO:0000256" key="2">
    <source>
        <dbReference type="ARBA" id="ARBA00023235"/>
    </source>
</evidence>
<dbReference type="Proteomes" id="UP001232156">
    <property type="component" value="Unassembled WGS sequence"/>
</dbReference>